<gene>
    <name evidence="2" type="ORF">AVEN_64965_1</name>
</gene>
<organism evidence="2 3">
    <name type="scientific">Araneus ventricosus</name>
    <name type="common">Orbweaver spider</name>
    <name type="synonym">Epeira ventricosa</name>
    <dbReference type="NCBI Taxonomy" id="182803"/>
    <lineage>
        <taxon>Eukaryota</taxon>
        <taxon>Metazoa</taxon>
        <taxon>Ecdysozoa</taxon>
        <taxon>Arthropoda</taxon>
        <taxon>Chelicerata</taxon>
        <taxon>Arachnida</taxon>
        <taxon>Araneae</taxon>
        <taxon>Araneomorphae</taxon>
        <taxon>Entelegynae</taxon>
        <taxon>Araneoidea</taxon>
        <taxon>Araneidae</taxon>
        <taxon>Araneus</taxon>
    </lineage>
</organism>
<comment type="caution">
    <text evidence="2">The sequence shown here is derived from an EMBL/GenBank/DDBJ whole genome shotgun (WGS) entry which is preliminary data.</text>
</comment>
<name>A0A4Y2UXQ2_ARAVE</name>
<protein>
    <submittedName>
        <fullName evidence="2">Uncharacterized protein</fullName>
    </submittedName>
</protein>
<accession>A0A4Y2UXQ2</accession>
<dbReference type="Proteomes" id="UP000499080">
    <property type="component" value="Unassembled WGS sequence"/>
</dbReference>
<reference evidence="2 3" key="1">
    <citation type="journal article" date="2019" name="Sci. Rep.">
        <title>Orb-weaving spider Araneus ventricosus genome elucidates the spidroin gene catalogue.</title>
        <authorList>
            <person name="Kono N."/>
            <person name="Nakamura H."/>
            <person name="Ohtoshi R."/>
            <person name="Moran D.A.P."/>
            <person name="Shinohara A."/>
            <person name="Yoshida Y."/>
            <person name="Fujiwara M."/>
            <person name="Mori M."/>
            <person name="Tomita M."/>
            <person name="Arakawa K."/>
        </authorList>
    </citation>
    <scope>NUCLEOTIDE SEQUENCE [LARGE SCALE GENOMIC DNA]</scope>
</reference>
<proteinExistence type="predicted"/>
<dbReference type="EMBL" id="BGPR01041509">
    <property type="protein sequence ID" value="GBO17795.1"/>
    <property type="molecule type" value="Genomic_DNA"/>
</dbReference>
<dbReference type="AlphaFoldDB" id="A0A4Y2UXQ2"/>
<evidence type="ECO:0000313" key="3">
    <source>
        <dbReference type="Proteomes" id="UP000499080"/>
    </source>
</evidence>
<evidence type="ECO:0000256" key="1">
    <source>
        <dbReference type="SAM" id="SignalP"/>
    </source>
</evidence>
<feature type="signal peptide" evidence="1">
    <location>
        <begin position="1"/>
        <end position="28"/>
    </location>
</feature>
<sequence>MNAHLPCLSGQFTGLLLVVQIPAYLLKGFPWESQITTITIEICTSANCAQKEAKYHQRKIRLDDKTAIYQMDYKSYGPDKTIITKRSRCSNNKEIYYSWCKIASSPIHTPRILIRVRPVAP</sequence>
<keyword evidence="1" id="KW-0732">Signal</keyword>
<feature type="chain" id="PRO_5021501228" evidence="1">
    <location>
        <begin position="29"/>
        <end position="121"/>
    </location>
</feature>
<evidence type="ECO:0000313" key="2">
    <source>
        <dbReference type="EMBL" id="GBO17795.1"/>
    </source>
</evidence>
<keyword evidence="3" id="KW-1185">Reference proteome</keyword>